<evidence type="ECO:0008006" key="4">
    <source>
        <dbReference type="Google" id="ProtNLM"/>
    </source>
</evidence>
<protein>
    <recommendedName>
        <fullName evidence="4">Fructosamine kinase</fullName>
    </recommendedName>
</protein>
<organism evidence="2 3">
    <name type="scientific">Actinotignum schaalii FB123-CNA-2</name>
    <dbReference type="NCBI Taxonomy" id="883067"/>
    <lineage>
        <taxon>Bacteria</taxon>
        <taxon>Bacillati</taxon>
        <taxon>Actinomycetota</taxon>
        <taxon>Actinomycetes</taxon>
        <taxon>Actinomycetales</taxon>
        <taxon>Actinomycetaceae</taxon>
        <taxon>Actinotignum</taxon>
    </lineage>
</organism>
<keyword evidence="1" id="KW-0418">Kinase</keyword>
<gene>
    <name evidence="2" type="ORF">HMPREF9237_00281</name>
</gene>
<evidence type="ECO:0000313" key="2">
    <source>
        <dbReference type="EMBL" id="EPD28753.1"/>
    </source>
</evidence>
<dbReference type="STRING" id="59505.FB03_07345"/>
<dbReference type="PATRIC" id="fig|883067.3.peg.284"/>
<comment type="similarity">
    <text evidence="1">Belongs to the fructosamine kinase family.</text>
</comment>
<dbReference type="PANTHER" id="PTHR12149">
    <property type="entry name" value="FRUCTOSAMINE 3 KINASE-RELATED PROTEIN"/>
    <property type="match status" value="1"/>
</dbReference>
<dbReference type="SUPFAM" id="SSF56112">
    <property type="entry name" value="Protein kinase-like (PK-like)"/>
    <property type="match status" value="1"/>
</dbReference>
<dbReference type="Gene3D" id="1.10.510.10">
    <property type="entry name" value="Transferase(Phosphotransferase) domain 1"/>
    <property type="match status" value="1"/>
</dbReference>
<keyword evidence="1" id="KW-0808">Transferase</keyword>
<dbReference type="HOGENOM" id="CLU_036517_0_2_11"/>
<comment type="caution">
    <text evidence="2">The sequence shown here is derived from an EMBL/GenBank/DDBJ whole genome shotgun (WGS) entry which is preliminary data.</text>
</comment>
<dbReference type="InterPro" id="IPR011009">
    <property type="entry name" value="Kinase-like_dom_sf"/>
</dbReference>
<dbReference type="EMBL" id="AGWM01000002">
    <property type="protein sequence ID" value="EPD28753.1"/>
    <property type="molecule type" value="Genomic_DNA"/>
</dbReference>
<accession>S2VMQ8</accession>
<dbReference type="eggNOG" id="COG3001">
    <property type="taxonomic scope" value="Bacteria"/>
</dbReference>
<dbReference type="InterPro" id="IPR016477">
    <property type="entry name" value="Fructo-/Ketosamine-3-kinase"/>
</dbReference>
<dbReference type="OrthoDB" id="5291879at2"/>
<dbReference type="Pfam" id="PF03881">
    <property type="entry name" value="Fructosamin_kin"/>
    <property type="match status" value="1"/>
</dbReference>
<dbReference type="GO" id="GO:0016301">
    <property type="term" value="F:kinase activity"/>
    <property type="evidence" value="ECO:0007669"/>
    <property type="project" value="UniProtKB-UniRule"/>
</dbReference>
<reference evidence="2 3" key="1">
    <citation type="submission" date="2013-05" db="EMBL/GenBank/DDBJ databases">
        <title>The Genome Sequence of Actinobaculum schaalii FB123-CNA2.</title>
        <authorList>
            <consortium name="The Broad Institute Genomics Platform"/>
            <person name="Earl A."/>
            <person name="Ward D."/>
            <person name="Feldgarden M."/>
            <person name="Gevers D."/>
            <person name="Saerens B."/>
            <person name="Vaneechoutte M."/>
            <person name="Walker B."/>
            <person name="Young S."/>
            <person name="Zeng Q."/>
            <person name="Gargeya S."/>
            <person name="Fitzgerald M."/>
            <person name="Haas B."/>
            <person name="Abouelleil A."/>
            <person name="Allen A.W."/>
            <person name="Alvarado L."/>
            <person name="Arachchi H.M."/>
            <person name="Berlin A.M."/>
            <person name="Chapman S.B."/>
            <person name="Gainer-Dewar J."/>
            <person name="Goldberg J."/>
            <person name="Griggs A."/>
            <person name="Gujja S."/>
            <person name="Hansen M."/>
            <person name="Howarth C."/>
            <person name="Imamovic A."/>
            <person name="Ireland A."/>
            <person name="Larimer J."/>
            <person name="McCowan C."/>
            <person name="Murphy C."/>
            <person name="Pearson M."/>
            <person name="Poon T.W."/>
            <person name="Priest M."/>
            <person name="Roberts A."/>
            <person name="Saif S."/>
            <person name="Shea T."/>
            <person name="Sisk P."/>
            <person name="Sykes S."/>
            <person name="Wortman J."/>
            <person name="Nusbaum C."/>
            <person name="Birren B."/>
        </authorList>
    </citation>
    <scope>NUCLEOTIDE SEQUENCE [LARGE SCALE GENOMIC DNA]</scope>
    <source>
        <strain evidence="2 3">FB123-CNA-2</strain>
    </source>
</reference>
<dbReference type="RefSeq" id="WP_016441927.1">
    <property type="nucleotide sequence ID" value="NZ_KE150262.1"/>
</dbReference>
<sequence>METFAKTGDPAEIWGEALSLAELAEATPSGGAPVVALLSTAADHDRGILREERLRSVRPTAVAAREFGARLARTHAWDPTGHRIFGQAPGGAADPSTAHRSRPIRLGSWDLPVVPANSPARSFGEFYAADRIEPYLRPARDNGALEASGSRALEQLCERLRTGAFDSPQPALVRSPAALLHGDLWSGNVMWTERGGVLIDPVSHGGHAETDLATLTVFRAPFVEDIYAGYNEVSPLASGWQHRIGLHSLHILILHAALFGGSYGAETLAAARPYL</sequence>
<dbReference type="PIRSF" id="PIRSF006221">
    <property type="entry name" value="Ketosamine-3-kinase"/>
    <property type="match status" value="1"/>
</dbReference>
<keyword evidence="3" id="KW-1185">Reference proteome</keyword>
<proteinExistence type="inferred from homology"/>
<name>S2VMQ8_9ACTO</name>
<dbReference type="Proteomes" id="UP000014393">
    <property type="component" value="Unassembled WGS sequence"/>
</dbReference>
<dbReference type="AlphaFoldDB" id="S2VMQ8"/>
<evidence type="ECO:0000256" key="1">
    <source>
        <dbReference type="PIRNR" id="PIRNR006221"/>
    </source>
</evidence>
<dbReference type="Gene3D" id="1.20.1270.240">
    <property type="match status" value="1"/>
</dbReference>
<dbReference type="PANTHER" id="PTHR12149:SF8">
    <property type="entry name" value="PROTEIN-RIBULOSAMINE 3-KINASE"/>
    <property type="match status" value="1"/>
</dbReference>
<evidence type="ECO:0000313" key="3">
    <source>
        <dbReference type="Proteomes" id="UP000014393"/>
    </source>
</evidence>